<comment type="subcellular location">
    <subcellularLocation>
        <location evidence="1">Cell outer membrane</location>
    </subcellularLocation>
</comment>
<dbReference type="InterPro" id="IPR003423">
    <property type="entry name" value="OMP_efflux"/>
</dbReference>
<evidence type="ECO:0000313" key="9">
    <source>
        <dbReference type="EMBL" id="MFD2934465.1"/>
    </source>
</evidence>
<dbReference type="InterPro" id="IPR051906">
    <property type="entry name" value="TolC-like"/>
</dbReference>
<dbReference type="Gene3D" id="1.20.1600.10">
    <property type="entry name" value="Outer membrane efflux proteins (OEP)"/>
    <property type="match status" value="1"/>
</dbReference>
<dbReference type="PANTHER" id="PTHR30026:SF20">
    <property type="entry name" value="OUTER MEMBRANE PROTEIN TOLC"/>
    <property type="match status" value="1"/>
</dbReference>
<keyword evidence="8" id="KW-0732">Signal</keyword>
<evidence type="ECO:0000256" key="8">
    <source>
        <dbReference type="SAM" id="SignalP"/>
    </source>
</evidence>
<feature type="chain" id="PRO_5046716033" evidence="8">
    <location>
        <begin position="21"/>
        <end position="443"/>
    </location>
</feature>
<dbReference type="RefSeq" id="WP_381500364.1">
    <property type="nucleotide sequence ID" value="NZ_JBHUOM010000002.1"/>
</dbReference>
<name>A0ABW6AKX3_9BACT</name>
<evidence type="ECO:0000256" key="1">
    <source>
        <dbReference type="ARBA" id="ARBA00004442"/>
    </source>
</evidence>
<dbReference type="EMBL" id="JBHUOM010000002">
    <property type="protein sequence ID" value="MFD2934465.1"/>
    <property type="molecule type" value="Genomic_DNA"/>
</dbReference>
<keyword evidence="6" id="KW-0472">Membrane</keyword>
<dbReference type="SUPFAM" id="SSF56954">
    <property type="entry name" value="Outer membrane efflux proteins (OEP)"/>
    <property type="match status" value="1"/>
</dbReference>
<evidence type="ECO:0000256" key="7">
    <source>
        <dbReference type="ARBA" id="ARBA00023237"/>
    </source>
</evidence>
<feature type="signal peptide" evidence="8">
    <location>
        <begin position="1"/>
        <end position="20"/>
    </location>
</feature>
<comment type="similarity">
    <text evidence="2">Belongs to the outer membrane factor (OMF) (TC 1.B.17) family.</text>
</comment>
<reference evidence="10" key="1">
    <citation type="journal article" date="2019" name="Int. J. Syst. Evol. Microbiol.">
        <title>The Global Catalogue of Microorganisms (GCM) 10K type strain sequencing project: providing services to taxonomists for standard genome sequencing and annotation.</title>
        <authorList>
            <consortium name="The Broad Institute Genomics Platform"/>
            <consortium name="The Broad Institute Genome Sequencing Center for Infectious Disease"/>
            <person name="Wu L."/>
            <person name="Ma J."/>
        </authorList>
    </citation>
    <scope>NUCLEOTIDE SEQUENCE [LARGE SCALE GENOMIC DNA]</scope>
    <source>
        <strain evidence="10">KCTC 52490</strain>
    </source>
</reference>
<dbReference type="Pfam" id="PF02321">
    <property type="entry name" value="OEP"/>
    <property type="match status" value="2"/>
</dbReference>
<keyword evidence="7" id="KW-0998">Cell outer membrane</keyword>
<evidence type="ECO:0000256" key="3">
    <source>
        <dbReference type="ARBA" id="ARBA00022448"/>
    </source>
</evidence>
<keyword evidence="4" id="KW-1134">Transmembrane beta strand</keyword>
<evidence type="ECO:0000256" key="6">
    <source>
        <dbReference type="ARBA" id="ARBA00023136"/>
    </source>
</evidence>
<keyword evidence="10" id="KW-1185">Reference proteome</keyword>
<accession>A0ABW6AKX3</accession>
<dbReference type="PROSITE" id="PS51257">
    <property type="entry name" value="PROKAR_LIPOPROTEIN"/>
    <property type="match status" value="1"/>
</dbReference>
<keyword evidence="3" id="KW-0813">Transport</keyword>
<evidence type="ECO:0000313" key="10">
    <source>
        <dbReference type="Proteomes" id="UP001597512"/>
    </source>
</evidence>
<sequence length="443" mass="48414">MKKYVIGAGLWLLSLGCINAQTTPSAMPLDKAIQLALQNNKGIKLADSRTQSAEARSQEAKDRSLPTANASLAYSRYSLTGPFAFGQDADGKSLVTIPAGAFNATIGGVTVNKEIFGGFAERSADLSAKLLARASHLDAKRNRSELVYTVTDAYYNIVKLIRSTTVIDQSIKQFDEKEREARSLEKEGIVTANEVLKIQLQKNNLQLSRLQVDKARQTALYNFSLLVGLPDDQTVAVDTTLTNPVATVEPLSNFLTQAVQARPEVQANVLRLQSAEAMLRNTKSIMYPHLGASVGYNYINPTARLIPEGSSFVSAWNLGLGLTYNIGSLYNMKGKLNSAKTAINEADLQGQQQSDQIRSEVVTAYNNYQLALEQQNVIRTAVGQARENYRLTESRFRNGLVGSTDLLEADSFLLQAQLNVINATVDAQLAYQRLLKATGNNLN</sequence>
<evidence type="ECO:0000256" key="2">
    <source>
        <dbReference type="ARBA" id="ARBA00007613"/>
    </source>
</evidence>
<evidence type="ECO:0000256" key="4">
    <source>
        <dbReference type="ARBA" id="ARBA00022452"/>
    </source>
</evidence>
<protein>
    <submittedName>
        <fullName evidence="9">TolC family protein</fullName>
    </submittedName>
</protein>
<gene>
    <name evidence="9" type="ORF">ACFS25_11785</name>
</gene>
<organism evidence="9 10">
    <name type="scientific">Spirosoma flavum</name>
    <dbReference type="NCBI Taxonomy" id="2048557"/>
    <lineage>
        <taxon>Bacteria</taxon>
        <taxon>Pseudomonadati</taxon>
        <taxon>Bacteroidota</taxon>
        <taxon>Cytophagia</taxon>
        <taxon>Cytophagales</taxon>
        <taxon>Cytophagaceae</taxon>
        <taxon>Spirosoma</taxon>
    </lineage>
</organism>
<comment type="caution">
    <text evidence="9">The sequence shown here is derived from an EMBL/GenBank/DDBJ whole genome shotgun (WGS) entry which is preliminary data.</text>
</comment>
<proteinExistence type="inferred from homology"/>
<evidence type="ECO:0000256" key="5">
    <source>
        <dbReference type="ARBA" id="ARBA00022692"/>
    </source>
</evidence>
<dbReference type="Proteomes" id="UP001597512">
    <property type="component" value="Unassembled WGS sequence"/>
</dbReference>
<keyword evidence="5" id="KW-0812">Transmembrane</keyword>
<dbReference type="PANTHER" id="PTHR30026">
    <property type="entry name" value="OUTER MEMBRANE PROTEIN TOLC"/>
    <property type="match status" value="1"/>
</dbReference>